<dbReference type="EC" id="3.1.1.47" evidence="1"/>
<dbReference type="OrthoDB" id="2363873at2759"/>
<sequence>MLIDVNTGSVQVSHAIPLCWPGTMPSLRLFSSARLVLTALALQTAAIASLQPLIPPTGPFNVGISKHAIPFVNPDDPFAPGNVTTSYLATVFYPTLDEPPCPATPYLHPEIVRIYGTHYGLPLPKLRALTAPVRWGANPAPADKVATLTGRNYSTLIWGAGGTGSPPEANTMLLSDLASRGYAVVGIEHPYEQPFVWYPNPNPNIPGGGGPTDPGPGIVGTPTDIQLTEPLLRQLYAVRLREMLHVTKVWWPAIVAEKRWPFATSGMGIMGHSFGGSLALDVAAKTPANLTAAAINLDGLIWSPNQDAGKPQMLFGSYLHIPGPETIDATWGEYSRLQTEWWRWTLAEDYGHLDCSDVALWKELGPHNMSNFSVAGIPGDRAVEITRGLVNAFFDRFVRGIPDEKGVLDSPGKVYKEVQLIAGDNGSNSTTA</sequence>
<dbReference type="eggNOG" id="ENOG502SQJC">
    <property type="taxonomic scope" value="Eukaryota"/>
</dbReference>
<reference evidence="5" key="3">
    <citation type="submission" date="2011-03" db="EMBL/GenBank/DDBJ databases">
        <title>Annotation of Magnaporthe poae ATCC 64411.</title>
        <authorList>
            <person name="Ma L.-J."/>
            <person name="Dead R."/>
            <person name="Young S.K."/>
            <person name="Zeng Q."/>
            <person name="Gargeya S."/>
            <person name="Fitzgerald M."/>
            <person name="Haas B."/>
            <person name="Abouelleil A."/>
            <person name="Alvarado L."/>
            <person name="Arachchi H.M."/>
            <person name="Berlin A."/>
            <person name="Brown A."/>
            <person name="Chapman S.B."/>
            <person name="Chen Z."/>
            <person name="Dunbar C."/>
            <person name="Freedman E."/>
            <person name="Gearin G."/>
            <person name="Gellesch M."/>
            <person name="Goldberg J."/>
            <person name="Griggs A."/>
            <person name="Gujja S."/>
            <person name="Heiman D."/>
            <person name="Howarth C."/>
            <person name="Larson L."/>
            <person name="Lui A."/>
            <person name="MacDonald P.J.P."/>
            <person name="Mehta T."/>
            <person name="Montmayeur A."/>
            <person name="Murphy C."/>
            <person name="Neiman D."/>
            <person name="Pearson M."/>
            <person name="Priest M."/>
            <person name="Roberts A."/>
            <person name="Saif S."/>
            <person name="Shea T."/>
            <person name="Shenoy N."/>
            <person name="Sisk P."/>
            <person name="Stolte C."/>
            <person name="Sykes S."/>
            <person name="Yandava C."/>
            <person name="Wortman J."/>
            <person name="Nusbaum C."/>
            <person name="Birren B."/>
        </authorList>
    </citation>
    <scope>NUCLEOTIDE SEQUENCE</scope>
    <source>
        <strain evidence="5">ATCC 64411</strain>
    </source>
</reference>
<organism evidence="6 7">
    <name type="scientific">Magnaporthiopsis poae (strain ATCC 64411 / 73-15)</name>
    <name type="common">Kentucky bluegrass fungus</name>
    <name type="synonym">Magnaporthe poae</name>
    <dbReference type="NCBI Taxonomy" id="644358"/>
    <lineage>
        <taxon>Eukaryota</taxon>
        <taxon>Fungi</taxon>
        <taxon>Dikarya</taxon>
        <taxon>Ascomycota</taxon>
        <taxon>Pezizomycotina</taxon>
        <taxon>Sordariomycetes</taxon>
        <taxon>Sordariomycetidae</taxon>
        <taxon>Magnaporthales</taxon>
        <taxon>Magnaporthaceae</taxon>
        <taxon>Magnaporthiopsis</taxon>
    </lineage>
</organism>
<dbReference type="VEuPathDB" id="FungiDB:MAPG_00167"/>
<keyword evidence="4" id="KW-0443">Lipid metabolism</keyword>
<dbReference type="EnsemblFungi" id="MAPG_00167T0">
    <property type="protein sequence ID" value="MAPG_00167T0"/>
    <property type="gene ID" value="MAPG_00167"/>
</dbReference>
<evidence type="ECO:0000256" key="2">
    <source>
        <dbReference type="ARBA" id="ARBA00022801"/>
    </source>
</evidence>
<accession>A0A0C4DKA2</accession>
<dbReference type="Proteomes" id="UP000011715">
    <property type="component" value="Unassembled WGS sequence"/>
</dbReference>
<dbReference type="Gene3D" id="3.40.50.1820">
    <property type="entry name" value="alpha/beta hydrolase"/>
    <property type="match status" value="1"/>
</dbReference>
<evidence type="ECO:0000313" key="7">
    <source>
        <dbReference type="Proteomes" id="UP000011715"/>
    </source>
</evidence>
<dbReference type="OMA" id="RTFIRAF"/>
<protein>
    <recommendedName>
        <fullName evidence="1">1-alkyl-2-acetylglycerophosphocholine esterase</fullName>
        <ecNumber evidence="1">3.1.1.47</ecNumber>
    </recommendedName>
</protein>
<dbReference type="EMBL" id="GL876966">
    <property type="protein sequence ID" value="KLU81072.1"/>
    <property type="molecule type" value="Genomic_DNA"/>
</dbReference>
<reference evidence="5" key="1">
    <citation type="submission" date="2010-05" db="EMBL/GenBank/DDBJ databases">
        <title>The Genome Sequence of Magnaporthe poae strain ATCC 64411.</title>
        <authorList>
            <consortium name="The Broad Institute Genome Sequencing Platform"/>
            <consortium name="Broad Institute Genome Sequencing Center for Infectious Disease"/>
            <person name="Ma L.-J."/>
            <person name="Dead R."/>
            <person name="Young S."/>
            <person name="Zeng Q."/>
            <person name="Koehrsen M."/>
            <person name="Alvarado L."/>
            <person name="Berlin A."/>
            <person name="Chapman S.B."/>
            <person name="Chen Z."/>
            <person name="Freedman E."/>
            <person name="Gellesch M."/>
            <person name="Goldberg J."/>
            <person name="Griggs A."/>
            <person name="Gujja S."/>
            <person name="Heilman E.R."/>
            <person name="Heiman D."/>
            <person name="Hepburn T."/>
            <person name="Howarth C."/>
            <person name="Jen D."/>
            <person name="Larson L."/>
            <person name="Mehta T."/>
            <person name="Neiman D."/>
            <person name="Pearson M."/>
            <person name="Roberts A."/>
            <person name="Saif S."/>
            <person name="Shea T."/>
            <person name="Shenoy N."/>
            <person name="Sisk P."/>
            <person name="Stolte C."/>
            <person name="Sykes S."/>
            <person name="Walk T."/>
            <person name="White J."/>
            <person name="Yandava C."/>
            <person name="Haas B."/>
            <person name="Nusbaum C."/>
            <person name="Birren B."/>
        </authorList>
    </citation>
    <scope>NUCLEOTIDE SEQUENCE</scope>
    <source>
        <strain evidence="5">ATCC 64411</strain>
    </source>
</reference>
<keyword evidence="2" id="KW-0378">Hydrolase</keyword>
<reference evidence="7" key="2">
    <citation type="submission" date="2010-05" db="EMBL/GenBank/DDBJ databases">
        <title>The genome sequence of Magnaporthe poae strain ATCC 64411.</title>
        <authorList>
            <person name="Ma L.-J."/>
            <person name="Dead R."/>
            <person name="Young S."/>
            <person name="Zeng Q."/>
            <person name="Koehrsen M."/>
            <person name="Alvarado L."/>
            <person name="Berlin A."/>
            <person name="Chapman S.B."/>
            <person name="Chen Z."/>
            <person name="Freedman E."/>
            <person name="Gellesch M."/>
            <person name="Goldberg J."/>
            <person name="Griggs A."/>
            <person name="Gujja S."/>
            <person name="Heilman E.R."/>
            <person name="Heiman D."/>
            <person name="Hepburn T."/>
            <person name="Howarth C."/>
            <person name="Jen D."/>
            <person name="Larson L."/>
            <person name="Mehta T."/>
            <person name="Neiman D."/>
            <person name="Pearson M."/>
            <person name="Roberts A."/>
            <person name="Saif S."/>
            <person name="Shea T."/>
            <person name="Shenoy N."/>
            <person name="Sisk P."/>
            <person name="Stolte C."/>
            <person name="Sykes S."/>
            <person name="Walk T."/>
            <person name="White J."/>
            <person name="Yandava C."/>
            <person name="Haas B."/>
            <person name="Nusbaum C."/>
            <person name="Birren B."/>
        </authorList>
    </citation>
    <scope>NUCLEOTIDE SEQUENCE [LARGE SCALE GENOMIC DNA]</scope>
    <source>
        <strain evidence="7">ATCC 64411 / 73-15</strain>
    </source>
</reference>
<keyword evidence="3" id="KW-0442">Lipid degradation</keyword>
<dbReference type="STRING" id="644358.A0A0C4DKA2"/>
<evidence type="ECO:0000313" key="6">
    <source>
        <dbReference type="EnsemblFungi" id="MAPG_00167T0"/>
    </source>
</evidence>
<evidence type="ECO:0000256" key="4">
    <source>
        <dbReference type="ARBA" id="ARBA00023098"/>
    </source>
</evidence>
<proteinExistence type="predicted"/>
<dbReference type="PANTHER" id="PTHR10272">
    <property type="entry name" value="PLATELET-ACTIVATING FACTOR ACETYLHYDROLASE"/>
    <property type="match status" value="1"/>
</dbReference>
<dbReference type="EMBL" id="ADBL01000035">
    <property type="status" value="NOT_ANNOTATED_CDS"/>
    <property type="molecule type" value="Genomic_DNA"/>
</dbReference>
<evidence type="ECO:0000256" key="3">
    <source>
        <dbReference type="ARBA" id="ARBA00022963"/>
    </source>
</evidence>
<evidence type="ECO:0000313" key="5">
    <source>
        <dbReference type="EMBL" id="KLU81072.1"/>
    </source>
</evidence>
<dbReference type="PANTHER" id="PTHR10272:SF14">
    <property type="entry name" value="PAF ACETYLHYDROLASE FAMILY PROTEIN"/>
    <property type="match status" value="1"/>
</dbReference>
<dbReference type="AlphaFoldDB" id="A0A0C4DKA2"/>
<name>A0A0C4DKA2_MAGP6</name>
<keyword evidence="7" id="KW-1185">Reference proteome</keyword>
<reference evidence="6" key="5">
    <citation type="submission" date="2015-06" db="UniProtKB">
        <authorList>
            <consortium name="EnsemblFungi"/>
        </authorList>
    </citation>
    <scope>IDENTIFICATION</scope>
    <source>
        <strain evidence="6">ATCC 64411</strain>
    </source>
</reference>
<gene>
    <name evidence="5" type="ORF">MAPG_00167</name>
</gene>
<dbReference type="GO" id="GO:0003847">
    <property type="term" value="F:1-alkyl-2-acetylglycerophosphocholine esterase activity"/>
    <property type="evidence" value="ECO:0007669"/>
    <property type="project" value="UniProtKB-EC"/>
</dbReference>
<reference evidence="6" key="4">
    <citation type="journal article" date="2015" name="G3 (Bethesda)">
        <title>Genome sequences of three phytopathogenic species of the Magnaporthaceae family of fungi.</title>
        <authorList>
            <person name="Okagaki L.H."/>
            <person name="Nunes C.C."/>
            <person name="Sailsbery J."/>
            <person name="Clay B."/>
            <person name="Brown D."/>
            <person name="John T."/>
            <person name="Oh Y."/>
            <person name="Young N."/>
            <person name="Fitzgerald M."/>
            <person name="Haas B.J."/>
            <person name="Zeng Q."/>
            <person name="Young S."/>
            <person name="Adiconis X."/>
            <person name="Fan L."/>
            <person name="Levin J.Z."/>
            <person name="Mitchell T.K."/>
            <person name="Okubara P.A."/>
            <person name="Farman M.L."/>
            <person name="Kohn L.M."/>
            <person name="Birren B."/>
            <person name="Ma L.-J."/>
            <person name="Dean R.A."/>
        </authorList>
    </citation>
    <scope>NUCLEOTIDE SEQUENCE</scope>
    <source>
        <strain evidence="6">ATCC 64411 / 73-15</strain>
    </source>
</reference>
<dbReference type="SUPFAM" id="SSF53474">
    <property type="entry name" value="alpha/beta-Hydrolases"/>
    <property type="match status" value="1"/>
</dbReference>
<dbReference type="InterPro" id="IPR029058">
    <property type="entry name" value="AB_hydrolase_fold"/>
</dbReference>
<dbReference type="GO" id="GO:0016042">
    <property type="term" value="P:lipid catabolic process"/>
    <property type="evidence" value="ECO:0007669"/>
    <property type="project" value="UniProtKB-KW"/>
</dbReference>
<evidence type="ECO:0000256" key="1">
    <source>
        <dbReference type="ARBA" id="ARBA00013201"/>
    </source>
</evidence>